<dbReference type="EMBL" id="ML769403">
    <property type="protein sequence ID" value="KAE9406303.1"/>
    <property type="molecule type" value="Genomic_DNA"/>
</dbReference>
<accession>A0A6A4I8Y8</accession>
<gene>
    <name evidence="2" type="ORF">BT96DRAFT_954964</name>
</gene>
<protein>
    <recommendedName>
        <fullName evidence="4">Methyltransferase-domain-containing protein</fullName>
    </recommendedName>
</protein>
<reference evidence="2" key="1">
    <citation type="journal article" date="2019" name="Environ. Microbiol.">
        <title>Fungal ecological strategies reflected in gene transcription - a case study of two litter decomposers.</title>
        <authorList>
            <person name="Barbi F."/>
            <person name="Kohler A."/>
            <person name="Barry K."/>
            <person name="Baskaran P."/>
            <person name="Daum C."/>
            <person name="Fauchery L."/>
            <person name="Ihrmark K."/>
            <person name="Kuo A."/>
            <person name="LaButti K."/>
            <person name="Lipzen A."/>
            <person name="Morin E."/>
            <person name="Grigoriev I.V."/>
            <person name="Henrissat B."/>
            <person name="Lindahl B."/>
            <person name="Martin F."/>
        </authorList>
    </citation>
    <scope>NUCLEOTIDE SEQUENCE</scope>
    <source>
        <strain evidence="2">JB14</strain>
    </source>
</reference>
<dbReference type="InterPro" id="IPR019410">
    <property type="entry name" value="Methyltransf_16"/>
</dbReference>
<keyword evidence="3" id="KW-1185">Reference proteome</keyword>
<evidence type="ECO:0000256" key="1">
    <source>
        <dbReference type="SAM" id="MobiDB-lite"/>
    </source>
</evidence>
<evidence type="ECO:0000313" key="3">
    <source>
        <dbReference type="Proteomes" id="UP000799118"/>
    </source>
</evidence>
<sequence>MFYYISFLRPPALQVLPSSPSRRTSTTHGLPQPARSATEPIKLTTWRLANAYKEITVHSPPGIRDGQSWRLILCSEPQRISINLEDETGIGKAPFPVISMPIEFTRNANKNRGKQERIERHYRFTLPNPEAPQTVDGSSGVNATLRITEQTSFDLDKKIWDSGIGLSAWLVSLANTSVQDSALSSSLVKDLRKVLFGPASRKIIELGAGTGIVALTLGALRSGLVTEDEVVEGCIITTDLPSAMPLLEHNVSANSNLFAHPAVSPRPEVLDWDAALPSYSQDLRGHLDAIIMADVTYNTASFPALIRTLTSLIELNSIDEPPTVLLGYKERDSAERSLWMMAEKAGIHFERVGEKPGAGGAPIEIWIGKVHGMKSEHR</sequence>
<dbReference type="PANTHER" id="PTHR14614:SF162">
    <property type="entry name" value="EXPRESSED PROTEIN"/>
    <property type="match status" value="1"/>
</dbReference>
<dbReference type="InterPro" id="IPR029063">
    <property type="entry name" value="SAM-dependent_MTases_sf"/>
</dbReference>
<evidence type="ECO:0008006" key="4">
    <source>
        <dbReference type="Google" id="ProtNLM"/>
    </source>
</evidence>
<dbReference type="AlphaFoldDB" id="A0A6A4I8Y8"/>
<dbReference type="Proteomes" id="UP000799118">
    <property type="component" value="Unassembled WGS sequence"/>
</dbReference>
<feature type="region of interest" description="Disordered" evidence="1">
    <location>
        <begin position="17"/>
        <end position="36"/>
    </location>
</feature>
<dbReference type="GO" id="GO:0008757">
    <property type="term" value="F:S-adenosylmethionine-dependent methyltransferase activity"/>
    <property type="evidence" value="ECO:0007669"/>
    <property type="project" value="UniProtKB-ARBA"/>
</dbReference>
<proteinExistence type="predicted"/>
<dbReference type="Gene3D" id="3.40.50.150">
    <property type="entry name" value="Vaccinia Virus protein VP39"/>
    <property type="match status" value="1"/>
</dbReference>
<dbReference type="SUPFAM" id="SSF53335">
    <property type="entry name" value="S-adenosyl-L-methionine-dependent methyltransferases"/>
    <property type="match status" value="1"/>
</dbReference>
<dbReference type="PANTHER" id="PTHR14614">
    <property type="entry name" value="HEPATOCELLULAR CARCINOMA-ASSOCIATED ANTIGEN"/>
    <property type="match status" value="1"/>
</dbReference>
<evidence type="ECO:0000313" key="2">
    <source>
        <dbReference type="EMBL" id="KAE9406303.1"/>
    </source>
</evidence>
<organism evidence="2 3">
    <name type="scientific">Gymnopus androsaceus JB14</name>
    <dbReference type="NCBI Taxonomy" id="1447944"/>
    <lineage>
        <taxon>Eukaryota</taxon>
        <taxon>Fungi</taxon>
        <taxon>Dikarya</taxon>
        <taxon>Basidiomycota</taxon>
        <taxon>Agaricomycotina</taxon>
        <taxon>Agaricomycetes</taxon>
        <taxon>Agaricomycetidae</taxon>
        <taxon>Agaricales</taxon>
        <taxon>Marasmiineae</taxon>
        <taxon>Omphalotaceae</taxon>
        <taxon>Gymnopus</taxon>
    </lineage>
</organism>
<dbReference type="OrthoDB" id="413520at2759"/>
<dbReference type="GO" id="GO:0005737">
    <property type="term" value="C:cytoplasm"/>
    <property type="evidence" value="ECO:0007669"/>
    <property type="project" value="TreeGrafter"/>
</dbReference>
<feature type="compositionally biased region" description="Low complexity" evidence="1">
    <location>
        <begin position="17"/>
        <end position="27"/>
    </location>
</feature>
<name>A0A6A4I8Y8_9AGAR</name>
<dbReference type="Pfam" id="PF10294">
    <property type="entry name" value="Methyltransf_16"/>
    <property type="match status" value="1"/>
</dbReference>
<dbReference type="GO" id="GO:0005634">
    <property type="term" value="C:nucleus"/>
    <property type="evidence" value="ECO:0007669"/>
    <property type="project" value="TreeGrafter"/>
</dbReference>